<dbReference type="RefSeq" id="WP_121688230.1">
    <property type="nucleotide sequence ID" value="NZ_RCUY01000005.1"/>
</dbReference>
<dbReference type="EMBL" id="RCUY01000005">
    <property type="protein sequence ID" value="RLP83097.1"/>
    <property type="molecule type" value="Genomic_DNA"/>
</dbReference>
<dbReference type="Gene3D" id="3.30.470.20">
    <property type="entry name" value="ATP-grasp fold, B domain"/>
    <property type="match status" value="1"/>
</dbReference>
<keyword evidence="7" id="KW-1185">Reference proteome</keyword>
<evidence type="ECO:0000259" key="5">
    <source>
        <dbReference type="PROSITE" id="PS50975"/>
    </source>
</evidence>
<evidence type="ECO:0000256" key="2">
    <source>
        <dbReference type="ARBA" id="ARBA00022741"/>
    </source>
</evidence>
<organism evidence="6 7">
    <name type="scientific">Mycetocola lacteus</name>
    <dbReference type="NCBI Taxonomy" id="76637"/>
    <lineage>
        <taxon>Bacteria</taxon>
        <taxon>Bacillati</taxon>
        <taxon>Actinomycetota</taxon>
        <taxon>Actinomycetes</taxon>
        <taxon>Micrococcales</taxon>
        <taxon>Microbacteriaceae</taxon>
        <taxon>Mycetocola</taxon>
    </lineage>
</organism>
<dbReference type="InterPro" id="IPR052032">
    <property type="entry name" value="ATP-dep_AA_Ligase"/>
</dbReference>
<dbReference type="SUPFAM" id="SSF56059">
    <property type="entry name" value="Glutathione synthetase ATP-binding domain-like"/>
    <property type="match status" value="1"/>
</dbReference>
<evidence type="ECO:0000313" key="6">
    <source>
        <dbReference type="EMBL" id="RLP83097.1"/>
    </source>
</evidence>
<feature type="domain" description="ATP-grasp" evidence="5">
    <location>
        <begin position="120"/>
        <end position="321"/>
    </location>
</feature>
<evidence type="ECO:0000313" key="7">
    <source>
        <dbReference type="Proteomes" id="UP000269438"/>
    </source>
</evidence>
<dbReference type="AlphaFoldDB" id="A0A3L7ARR3"/>
<keyword evidence="2 4" id="KW-0547">Nucleotide-binding</keyword>
<reference evidence="6 7" key="1">
    <citation type="submission" date="2018-10" db="EMBL/GenBank/DDBJ databases">
        <authorList>
            <person name="Li J."/>
        </authorList>
    </citation>
    <scope>NUCLEOTIDE SEQUENCE [LARGE SCALE GENOMIC DNA]</scope>
    <source>
        <strain evidence="6 7">JCM 11654</strain>
    </source>
</reference>
<protein>
    <recommendedName>
        <fullName evidence="5">ATP-grasp domain-containing protein</fullName>
    </recommendedName>
</protein>
<sequence length="420" mass="45031">MTIVALVDPLSSGQMYPPLLAEHGIDVLVITTPRGVAATHQKNASSRGCAHQGGLILPSMERADITSLVHSLFRLGVRHIIAGSEAGVPVALLLQTAVADTRAPIPSQTSSVLFDKAALAHRLSDRGVPALHSRELHSKAEGLAFVSTVDFAQDSLVLKPSIGAGSIGVARVTSIAQAGEHLSTLFDAEDAFGTPVTCVLAQEYFAGTEYVVDTVSFDGVHSIANVCAYQKVLSADGLFVYSRLDWLEQSAPPARLVIDHARLVLDALGRENGCSHLEIMVRAGQPRLIDFGARAHGAMHPAKTFELTGSSQIHREVSRIANGTVPPDGYALARCGRIVFFHRLRDGTVGETVDSEKFLTIPSVFSIDLGLSPGSFVARTTDLNSSLRLGLCFLTAENEAELDRDEMRVRRVFDSFFAQD</sequence>
<dbReference type="GO" id="GO:0046872">
    <property type="term" value="F:metal ion binding"/>
    <property type="evidence" value="ECO:0007669"/>
    <property type="project" value="InterPro"/>
</dbReference>
<dbReference type="PANTHER" id="PTHR43585">
    <property type="entry name" value="FUMIPYRROLE BIOSYNTHESIS PROTEIN C"/>
    <property type="match status" value="1"/>
</dbReference>
<keyword evidence="3 4" id="KW-0067">ATP-binding</keyword>
<dbReference type="OrthoDB" id="24041at2"/>
<dbReference type="Proteomes" id="UP000269438">
    <property type="component" value="Unassembled WGS sequence"/>
</dbReference>
<dbReference type="GO" id="GO:0005524">
    <property type="term" value="F:ATP binding"/>
    <property type="evidence" value="ECO:0007669"/>
    <property type="project" value="UniProtKB-UniRule"/>
</dbReference>
<comment type="caution">
    <text evidence="6">The sequence shown here is derived from an EMBL/GenBank/DDBJ whole genome shotgun (WGS) entry which is preliminary data.</text>
</comment>
<accession>A0A3L7ARR3</accession>
<dbReference type="PANTHER" id="PTHR43585:SF2">
    <property type="entry name" value="ATP-GRASP ENZYME FSQD"/>
    <property type="match status" value="1"/>
</dbReference>
<dbReference type="PROSITE" id="PS50975">
    <property type="entry name" value="ATP_GRASP"/>
    <property type="match status" value="1"/>
</dbReference>
<evidence type="ECO:0000256" key="1">
    <source>
        <dbReference type="ARBA" id="ARBA00022598"/>
    </source>
</evidence>
<gene>
    <name evidence="6" type="ORF">D9V34_07620</name>
</gene>
<keyword evidence="1" id="KW-0436">Ligase</keyword>
<name>A0A3L7ARR3_9MICO</name>
<evidence type="ECO:0000256" key="4">
    <source>
        <dbReference type="PROSITE-ProRule" id="PRU00409"/>
    </source>
</evidence>
<dbReference type="InterPro" id="IPR011761">
    <property type="entry name" value="ATP-grasp"/>
</dbReference>
<evidence type="ECO:0000256" key="3">
    <source>
        <dbReference type="ARBA" id="ARBA00022840"/>
    </source>
</evidence>
<proteinExistence type="predicted"/>
<dbReference type="GO" id="GO:0016874">
    <property type="term" value="F:ligase activity"/>
    <property type="evidence" value="ECO:0007669"/>
    <property type="project" value="UniProtKB-KW"/>
</dbReference>